<evidence type="ECO:0000313" key="5">
    <source>
        <dbReference type="Proteomes" id="UP000184212"/>
    </source>
</evidence>
<dbReference type="EMBL" id="FQWQ01000004">
    <property type="protein sequence ID" value="SHH77331.1"/>
    <property type="molecule type" value="Genomic_DNA"/>
</dbReference>
<name>A0A1M5VPW9_9BACT</name>
<feature type="domain" description="Peptidase S12 Pab87-related C-terminal" evidence="3">
    <location>
        <begin position="459"/>
        <end position="534"/>
    </location>
</feature>
<dbReference type="SUPFAM" id="SSF56601">
    <property type="entry name" value="beta-lactamase/transpeptidase-like"/>
    <property type="match status" value="1"/>
</dbReference>
<keyword evidence="5" id="KW-1185">Reference proteome</keyword>
<keyword evidence="1" id="KW-0732">Signal</keyword>
<dbReference type="OrthoDB" id="9793489at2"/>
<dbReference type="Gene3D" id="3.40.710.10">
    <property type="entry name" value="DD-peptidase/beta-lactamase superfamily"/>
    <property type="match status" value="1"/>
</dbReference>
<dbReference type="InterPro" id="IPR012338">
    <property type="entry name" value="Beta-lactam/transpept-like"/>
</dbReference>
<dbReference type="Proteomes" id="UP000184212">
    <property type="component" value="Unassembled WGS sequence"/>
</dbReference>
<organism evidence="4 5">
    <name type="scientific">Chryseolinea serpens</name>
    <dbReference type="NCBI Taxonomy" id="947013"/>
    <lineage>
        <taxon>Bacteria</taxon>
        <taxon>Pseudomonadati</taxon>
        <taxon>Bacteroidota</taxon>
        <taxon>Cytophagia</taxon>
        <taxon>Cytophagales</taxon>
        <taxon>Fulvivirgaceae</taxon>
        <taxon>Chryseolinea</taxon>
    </lineage>
</organism>
<dbReference type="InterPro" id="IPR050491">
    <property type="entry name" value="AmpC-like"/>
</dbReference>
<dbReference type="STRING" id="947013.SAMN04488109_5298"/>
<sequence>MKTSLILLLCLSMTVLMPVNGFSQEYDESFDRLLKEQLSIESPGGTVVVAKEGAILYKKAFGKANLELDVDMKPDNLFRIGSITKQFTASAILRLAEEGKLSLSDTITRFIKDYPLHGYAITIEHLLTHTSGIKNYTGLGKFDTPAKRRDITPKELVDFFKNEPMDFPPGTDYRYSNSGYILLGYIVELVSGKTYAEYIRETFLKPLGMKHSFYDNASPVIPGRVSGYQKRNGHFENSDYLSMTLPYAAGSILSTVDDLLTWHVALMNNKVLTAESLTKAHTSYKLADGRLTGYGYGWELGNIQGSPTVKHSGRINGFVTFAVYLPGEKIFVAIFSNCDCTDDLEKTASKMAAIVLKKPYQWNSIETSSKALEAYPAAYASAHEEKFIAHEDGQLLYFSKGGSKSVLVPFAKDKFFIENSLVSLEFERDIKGHVASFYEKGTGLSVKWSRASGAVETLKAIKVDMKALEKYVGDYQFSPGPVFSIVKEGEKLYGQVGQDKKEILPYAPNKFFAKEIDAKIIFNLDKNGDVISLTKIQTGEMNAVKIK</sequence>
<dbReference type="Pfam" id="PF11954">
    <property type="entry name" value="DUF3471"/>
    <property type="match status" value="1"/>
</dbReference>
<dbReference type="RefSeq" id="WP_073140632.1">
    <property type="nucleotide sequence ID" value="NZ_FQWQ01000004.1"/>
</dbReference>
<protein>
    <submittedName>
        <fullName evidence="4">CubicO group peptidase, beta-lactamase class C family</fullName>
    </submittedName>
</protein>
<dbReference type="Pfam" id="PF00144">
    <property type="entry name" value="Beta-lactamase"/>
    <property type="match status" value="1"/>
</dbReference>
<dbReference type="InterPro" id="IPR001466">
    <property type="entry name" value="Beta-lactam-related"/>
</dbReference>
<dbReference type="PANTHER" id="PTHR46825:SF9">
    <property type="entry name" value="BETA-LACTAMASE-RELATED DOMAIN-CONTAINING PROTEIN"/>
    <property type="match status" value="1"/>
</dbReference>
<evidence type="ECO:0000256" key="1">
    <source>
        <dbReference type="SAM" id="SignalP"/>
    </source>
</evidence>
<evidence type="ECO:0000259" key="2">
    <source>
        <dbReference type="Pfam" id="PF00144"/>
    </source>
</evidence>
<accession>A0A1M5VPW9</accession>
<proteinExistence type="predicted"/>
<evidence type="ECO:0000313" key="4">
    <source>
        <dbReference type="EMBL" id="SHH77331.1"/>
    </source>
</evidence>
<dbReference type="InterPro" id="IPR021860">
    <property type="entry name" value="Peptidase_S12_Pab87-rel_C"/>
</dbReference>
<gene>
    <name evidence="4" type="ORF">SAMN04488109_5298</name>
</gene>
<feature type="signal peptide" evidence="1">
    <location>
        <begin position="1"/>
        <end position="23"/>
    </location>
</feature>
<dbReference type="AlphaFoldDB" id="A0A1M5VPW9"/>
<feature type="domain" description="Beta-lactamase-related" evidence="2">
    <location>
        <begin position="31"/>
        <end position="342"/>
    </location>
</feature>
<dbReference type="PANTHER" id="PTHR46825">
    <property type="entry name" value="D-ALANYL-D-ALANINE-CARBOXYPEPTIDASE/ENDOPEPTIDASE AMPH"/>
    <property type="match status" value="1"/>
</dbReference>
<evidence type="ECO:0000259" key="3">
    <source>
        <dbReference type="Pfam" id="PF11954"/>
    </source>
</evidence>
<feature type="chain" id="PRO_5012928998" evidence="1">
    <location>
        <begin position="24"/>
        <end position="547"/>
    </location>
</feature>
<reference evidence="4 5" key="1">
    <citation type="submission" date="2016-11" db="EMBL/GenBank/DDBJ databases">
        <authorList>
            <person name="Jaros S."/>
            <person name="Januszkiewicz K."/>
            <person name="Wedrychowicz H."/>
        </authorList>
    </citation>
    <scope>NUCLEOTIDE SEQUENCE [LARGE SCALE GENOMIC DNA]</scope>
    <source>
        <strain evidence="4 5">DSM 24574</strain>
    </source>
</reference>